<dbReference type="PATRIC" id="fig|716541.4.peg.3554"/>
<dbReference type="eggNOG" id="COG5002">
    <property type="taxonomic scope" value="Bacteria"/>
</dbReference>
<evidence type="ECO:0000259" key="17">
    <source>
        <dbReference type="PROSITE" id="PS50883"/>
    </source>
</evidence>
<keyword evidence="9" id="KW-0677">Repeat</keyword>
<reference evidence="19 20" key="1">
    <citation type="journal article" date="2010" name="J. Bacteriol.">
        <title>Complete genome sequence of Enterobacter cloacae subsp. cloacae type strain ATCC 13047.</title>
        <authorList>
            <person name="Ren Y."/>
            <person name="Ren Y."/>
            <person name="Zhou Z."/>
            <person name="Guo X."/>
            <person name="Li Y."/>
            <person name="Feng L."/>
            <person name="Wang L."/>
        </authorList>
    </citation>
    <scope>NUCLEOTIDE SEQUENCE [LARGE SCALE GENOMIC DNA]</scope>
    <source>
        <strain evidence="20">ATCC 13047 / DSM 30054 / NBRC 13535 / NCTC 10005 / WDCM 00083 / NCDC 279-56</strain>
    </source>
</reference>
<dbReference type="InterPro" id="IPR052155">
    <property type="entry name" value="Biofilm_reg_signaling"/>
</dbReference>
<dbReference type="GO" id="GO:0000166">
    <property type="term" value="F:nucleotide binding"/>
    <property type="evidence" value="ECO:0007669"/>
    <property type="project" value="UniProtKB-KW"/>
</dbReference>
<evidence type="ECO:0000256" key="11">
    <source>
        <dbReference type="ARBA" id="ARBA00022989"/>
    </source>
</evidence>
<feature type="domain" description="PAC" evidence="16">
    <location>
        <begin position="634"/>
        <end position="688"/>
    </location>
</feature>
<sequence length="1117" mass="125647">MASLDKAVMNKQHQRVLVTTPHPLMRLVCLGLVTFIFTLFSLELTRFGALLAPLWFPTAIMMVAFYRHAGKMWPGIALACSFGNILASWMLFSWSSINPTYTAINVVEAVVGALLLRKLLPWYNPLQNLNDWIRLAIGSALIPPLVGGVLVHLLIPSPEPLRNFLVWVLSEAVGALALVPLGLLFKPHYLLRHRDPKLLLETLVTMAVTLVLSWAAIVWLPWPFTCVIVLLMWSAVRLPRMEAFMVFLVTVMVVSLMIAHNPEALTTQHTGAMLNAPWLPFLMLLLPANVMTMVMYAFRAERKHITESEERFRNAMEYSAIGMALVSIDGQWLQANKALCNFLGYSQTELQSLTFQQLTWPEDLHTDLEQLEQLVNGDINTYTLEKRYYTRSGEVVWALLAVSVVRHADGSPLYFIAQIEDINDLKQTEWVNKRLMERITLANEAGGIGIWEWDLEPDIISWDKRMFELYEIPPHIKPTWQLWHDTMLPEDRAHAEKVLRESLISRLPFKLEFRIRVKEGVRHIRSLANRVLNKQGEVERLLGINMDMTEVKQLNEALFQEKERLHITLDSIGEAVLCTDVDMNVTFMNPVAEKMSGWLQTEAIGQPVLKVLHITFGEKGPLMENIHSGDMSRSDIEQDVVLNCRTGGVFDIHYSITPLSTLDGQNIGSVLVIQDVTESRKMLRQLSYSASHDALTHLANRVSFENHLKRLLQTVQETRQRHALVFIDLDRFKAVNDTAGHAAGDALLRELASLMLTMLRSSDVLARLGGDEFGLLLPDCNIESARYIAGRLVHTINDYHFMWEGRLHRIGASAGITLIDENNHQASEVMSQADIACYASKNNGRGVVTVYEPQQERAHSARSMMSLDEQWHMIKDNHLMMIARSVASPRIPESCNFWLISLRLWTSQGEVLEEHAFRSGLAEPELLHALDRRIFSEFFRAYAAPVAKKGLGVALPLSAAGLASATLIDELLDLLDKGPLPGRLLHLVIAIDVVANPDPNVQTGLQKLRHVGCRVVLSQAGRNMELFSHLGANVADYLMLDAEVVTNVHGNLMDEMMVTIIQGHAQRLGMRTIAGPCNQPIMMDTLSGIGVDFIFGDTIGEPQPLDLLLNTSYFAIN</sequence>
<evidence type="ECO:0000256" key="12">
    <source>
        <dbReference type="ARBA" id="ARBA00023136"/>
    </source>
</evidence>
<dbReference type="AlphaFoldDB" id="A0A0H3CMV2"/>
<evidence type="ECO:0000256" key="1">
    <source>
        <dbReference type="ARBA" id="ARBA00001946"/>
    </source>
</evidence>
<name>A0A0H3CMV2_ENTCC</name>
<dbReference type="Pfam" id="PF05231">
    <property type="entry name" value="MASE1"/>
    <property type="match status" value="1"/>
</dbReference>
<dbReference type="SMART" id="SM00086">
    <property type="entry name" value="PAC"/>
    <property type="match status" value="3"/>
</dbReference>
<keyword evidence="10" id="KW-0547">Nucleotide-binding</keyword>
<dbReference type="InterPro" id="IPR013655">
    <property type="entry name" value="PAS_fold_3"/>
</dbReference>
<feature type="domain" description="PAS" evidence="15">
    <location>
        <begin position="561"/>
        <end position="613"/>
    </location>
</feature>
<dbReference type="PANTHER" id="PTHR44757:SF4">
    <property type="entry name" value="DIGUANYLATE CYCLASE DGCE-RELATED"/>
    <property type="match status" value="1"/>
</dbReference>
<dbReference type="SUPFAM" id="SSF55073">
    <property type="entry name" value="Nucleotide cyclase"/>
    <property type="match status" value="1"/>
</dbReference>
<dbReference type="GO" id="GO:0052621">
    <property type="term" value="F:diguanylate cyclase activity"/>
    <property type="evidence" value="ECO:0007669"/>
    <property type="project" value="UniProtKB-EC"/>
</dbReference>
<evidence type="ECO:0000256" key="7">
    <source>
        <dbReference type="ARBA" id="ARBA00022679"/>
    </source>
</evidence>
<dbReference type="PROSITE" id="PS50113">
    <property type="entry name" value="PAC"/>
    <property type="match status" value="3"/>
</dbReference>
<dbReference type="PROSITE" id="PS50112">
    <property type="entry name" value="PAS"/>
    <property type="match status" value="2"/>
</dbReference>
<dbReference type="InterPro" id="IPR035965">
    <property type="entry name" value="PAS-like_dom_sf"/>
</dbReference>
<keyword evidence="8 14" id="KW-0812">Transmembrane</keyword>
<evidence type="ECO:0000313" key="20">
    <source>
        <dbReference type="Proteomes" id="UP000002363"/>
    </source>
</evidence>
<dbReference type="InterPro" id="IPR029787">
    <property type="entry name" value="Nucleotide_cyclase"/>
</dbReference>
<evidence type="ECO:0000259" key="16">
    <source>
        <dbReference type="PROSITE" id="PS50113"/>
    </source>
</evidence>
<dbReference type="Gene3D" id="3.30.450.20">
    <property type="entry name" value="PAS domain"/>
    <property type="match status" value="3"/>
</dbReference>
<feature type="transmembrane region" description="Helical" evidence="14">
    <location>
        <begin position="24"/>
        <end position="42"/>
    </location>
</feature>
<dbReference type="InterPro" id="IPR001633">
    <property type="entry name" value="EAL_dom"/>
</dbReference>
<feature type="domain" description="PAS" evidence="15">
    <location>
        <begin position="308"/>
        <end position="378"/>
    </location>
</feature>
<accession>A0A0H3CMV2</accession>
<dbReference type="SMART" id="SM00091">
    <property type="entry name" value="PAS"/>
    <property type="match status" value="3"/>
</dbReference>
<feature type="domain" description="GGDEF" evidence="18">
    <location>
        <begin position="720"/>
        <end position="853"/>
    </location>
</feature>
<comment type="cofactor">
    <cofactor evidence="1">
        <name>Mg(2+)</name>
        <dbReference type="ChEBI" id="CHEBI:18420"/>
    </cofactor>
</comment>
<dbReference type="Gene3D" id="3.20.20.450">
    <property type="entry name" value="EAL domain"/>
    <property type="match status" value="1"/>
</dbReference>
<dbReference type="InterPro" id="IPR000700">
    <property type="entry name" value="PAS-assoc_C"/>
</dbReference>
<dbReference type="GO" id="GO:0006355">
    <property type="term" value="P:regulation of DNA-templated transcription"/>
    <property type="evidence" value="ECO:0007669"/>
    <property type="project" value="InterPro"/>
</dbReference>
<evidence type="ECO:0000256" key="4">
    <source>
        <dbReference type="ARBA" id="ARBA00012528"/>
    </source>
</evidence>
<dbReference type="SMART" id="SM00267">
    <property type="entry name" value="GGDEF"/>
    <property type="match status" value="1"/>
</dbReference>
<evidence type="ECO:0000256" key="9">
    <source>
        <dbReference type="ARBA" id="ARBA00022737"/>
    </source>
</evidence>
<dbReference type="EnsemblBacteria" id="ADF62924">
    <property type="protein sequence ID" value="ADF62924"/>
    <property type="gene ID" value="ECL_03390"/>
</dbReference>
<evidence type="ECO:0000256" key="10">
    <source>
        <dbReference type="ARBA" id="ARBA00022741"/>
    </source>
</evidence>
<comment type="pathway">
    <text evidence="3">Purine metabolism; 3',5'-cyclic di-GMP biosynthesis.</text>
</comment>
<dbReference type="Pfam" id="PF08447">
    <property type="entry name" value="PAS_3"/>
    <property type="match status" value="1"/>
</dbReference>
<dbReference type="KEGG" id="enc:ECL_03390"/>
<gene>
    <name evidence="19" type="ordered locus">ECL_03390</name>
</gene>
<feature type="transmembrane region" description="Helical" evidence="14">
    <location>
        <begin position="72"/>
        <end position="94"/>
    </location>
</feature>
<dbReference type="CDD" id="cd00130">
    <property type="entry name" value="PAS"/>
    <property type="match status" value="3"/>
</dbReference>
<dbReference type="HOGENOM" id="CLU_000445_126_1_6"/>
<dbReference type="SUPFAM" id="SSF141868">
    <property type="entry name" value="EAL domain-like"/>
    <property type="match status" value="1"/>
</dbReference>
<comment type="catalytic activity">
    <reaction evidence="13">
        <text>2 GTP = 3',3'-c-di-GMP + 2 diphosphate</text>
        <dbReference type="Rhea" id="RHEA:24898"/>
        <dbReference type="ChEBI" id="CHEBI:33019"/>
        <dbReference type="ChEBI" id="CHEBI:37565"/>
        <dbReference type="ChEBI" id="CHEBI:58805"/>
        <dbReference type="EC" id="2.7.7.65"/>
    </reaction>
</comment>
<evidence type="ECO:0000256" key="2">
    <source>
        <dbReference type="ARBA" id="ARBA00004429"/>
    </source>
</evidence>
<dbReference type="OrthoDB" id="9787514at2"/>
<dbReference type="FunFam" id="2.10.70.100:FF:000001">
    <property type="entry name" value="Sensory transduction histidine kinase"/>
    <property type="match status" value="1"/>
</dbReference>
<feature type="transmembrane region" description="Helical" evidence="14">
    <location>
        <begin position="243"/>
        <end position="259"/>
    </location>
</feature>
<feature type="domain" description="PAC" evidence="16">
    <location>
        <begin position="382"/>
        <end position="434"/>
    </location>
</feature>
<dbReference type="Pfam" id="PF00990">
    <property type="entry name" value="GGDEF"/>
    <property type="match status" value="1"/>
</dbReference>
<keyword evidence="7" id="KW-0808">Transferase</keyword>
<feature type="transmembrane region" description="Helical" evidence="14">
    <location>
        <begin position="279"/>
        <end position="298"/>
    </location>
</feature>
<dbReference type="CDD" id="cd01949">
    <property type="entry name" value="GGDEF"/>
    <property type="match status" value="1"/>
</dbReference>
<dbReference type="FunFam" id="3.30.70.270:FF:000001">
    <property type="entry name" value="Diguanylate cyclase domain protein"/>
    <property type="match status" value="1"/>
</dbReference>
<dbReference type="eggNOG" id="COG3447">
    <property type="taxonomic scope" value="Bacteria"/>
</dbReference>
<dbReference type="PANTHER" id="PTHR44757">
    <property type="entry name" value="DIGUANYLATE CYCLASE DGCP"/>
    <property type="match status" value="1"/>
</dbReference>
<proteinExistence type="predicted"/>
<dbReference type="InterPro" id="IPR013767">
    <property type="entry name" value="PAS_fold"/>
</dbReference>
<evidence type="ECO:0000256" key="3">
    <source>
        <dbReference type="ARBA" id="ARBA00004665"/>
    </source>
</evidence>
<dbReference type="PROSITE" id="PS50883">
    <property type="entry name" value="EAL"/>
    <property type="match status" value="1"/>
</dbReference>
<dbReference type="FunFam" id="3.30.450.20:FF:000154">
    <property type="entry name" value="Probable diguanylate cyclase DgcE"/>
    <property type="match status" value="1"/>
</dbReference>
<evidence type="ECO:0000256" key="14">
    <source>
        <dbReference type="SAM" id="Phobius"/>
    </source>
</evidence>
<dbReference type="InterPro" id="IPR000014">
    <property type="entry name" value="PAS"/>
</dbReference>
<comment type="subcellular location">
    <subcellularLocation>
        <location evidence="2">Cell inner membrane</location>
        <topology evidence="2">Multi-pass membrane protein</topology>
    </subcellularLocation>
</comment>
<dbReference type="InterPro" id="IPR000160">
    <property type="entry name" value="GGDEF_dom"/>
</dbReference>
<keyword evidence="6" id="KW-0997">Cell inner membrane</keyword>
<protein>
    <recommendedName>
        <fullName evidence="4">diguanylate cyclase</fullName>
        <ecNumber evidence="4">2.7.7.65</ecNumber>
    </recommendedName>
</protein>
<evidence type="ECO:0000256" key="13">
    <source>
        <dbReference type="ARBA" id="ARBA00034247"/>
    </source>
</evidence>
<dbReference type="Pfam" id="PF00989">
    <property type="entry name" value="PAS"/>
    <property type="match status" value="2"/>
</dbReference>
<dbReference type="InterPro" id="IPR043128">
    <property type="entry name" value="Rev_trsase/Diguanyl_cyclase"/>
</dbReference>
<dbReference type="SMART" id="SM00052">
    <property type="entry name" value="EAL"/>
    <property type="match status" value="1"/>
</dbReference>
<evidence type="ECO:0000313" key="19">
    <source>
        <dbReference type="EMBL" id="ADF62924.1"/>
    </source>
</evidence>
<dbReference type="EMBL" id="CP001918">
    <property type="protein sequence ID" value="ADF62924.1"/>
    <property type="molecule type" value="Genomic_DNA"/>
</dbReference>
<dbReference type="SUPFAM" id="SSF55785">
    <property type="entry name" value="PYP-like sensor domain (PAS domain)"/>
    <property type="match status" value="3"/>
</dbReference>
<feature type="transmembrane region" description="Helical" evidence="14">
    <location>
        <begin position="132"/>
        <end position="155"/>
    </location>
</feature>
<dbReference type="STRING" id="716541.ECL_03390"/>
<dbReference type="GO" id="GO:0005886">
    <property type="term" value="C:plasma membrane"/>
    <property type="evidence" value="ECO:0007669"/>
    <property type="project" value="UniProtKB-SubCell"/>
</dbReference>
<dbReference type="Gene3D" id="2.10.70.100">
    <property type="match status" value="1"/>
</dbReference>
<dbReference type="NCBIfam" id="TIGR00254">
    <property type="entry name" value="GGDEF"/>
    <property type="match status" value="1"/>
</dbReference>
<keyword evidence="5" id="KW-1003">Cell membrane</keyword>
<dbReference type="PROSITE" id="PS50887">
    <property type="entry name" value="GGDEF"/>
    <property type="match status" value="1"/>
</dbReference>
<feature type="transmembrane region" description="Helical" evidence="14">
    <location>
        <begin position="205"/>
        <end position="231"/>
    </location>
</feature>
<dbReference type="InterPro" id="IPR007895">
    <property type="entry name" value="MASE1"/>
</dbReference>
<dbReference type="InterPro" id="IPR035919">
    <property type="entry name" value="EAL_sf"/>
</dbReference>
<evidence type="ECO:0000256" key="8">
    <source>
        <dbReference type="ARBA" id="ARBA00022692"/>
    </source>
</evidence>
<organism evidence="19 20">
    <name type="scientific">Enterobacter cloacae subsp. cloacae (strain ATCC 13047 / DSM 30054 / NBRC 13535 / NCTC 10005 / WDCM 00083 / NCDC 279-56)</name>
    <dbReference type="NCBI Taxonomy" id="716541"/>
    <lineage>
        <taxon>Bacteria</taxon>
        <taxon>Pseudomonadati</taxon>
        <taxon>Pseudomonadota</taxon>
        <taxon>Gammaproteobacteria</taxon>
        <taxon>Enterobacterales</taxon>
        <taxon>Enterobacteriaceae</taxon>
        <taxon>Enterobacter</taxon>
        <taxon>Enterobacter cloacae complex</taxon>
    </lineage>
</organism>
<dbReference type="Pfam" id="PF00563">
    <property type="entry name" value="EAL"/>
    <property type="match status" value="1"/>
</dbReference>
<evidence type="ECO:0000256" key="5">
    <source>
        <dbReference type="ARBA" id="ARBA00022475"/>
    </source>
</evidence>
<dbReference type="NCBIfam" id="TIGR00229">
    <property type="entry name" value="sensory_box"/>
    <property type="match status" value="2"/>
</dbReference>
<keyword evidence="20" id="KW-1185">Reference proteome</keyword>
<dbReference type="Proteomes" id="UP000002363">
    <property type="component" value="Chromosome"/>
</dbReference>
<feature type="transmembrane region" description="Helical" evidence="14">
    <location>
        <begin position="49"/>
        <end position="66"/>
    </location>
</feature>
<keyword evidence="12 14" id="KW-0472">Membrane</keyword>
<evidence type="ECO:0000259" key="18">
    <source>
        <dbReference type="PROSITE" id="PS50887"/>
    </source>
</evidence>
<evidence type="ECO:0000256" key="6">
    <source>
        <dbReference type="ARBA" id="ARBA00022519"/>
    </source>
</evidence>
<dbReference type="NCBIfam" id="NF007298">
    <property type="entry name" value="PRK09776.1"/>
    <property type="match status" value="1"/>
</dbReference>
<feature type="domain" description="EAL" evidence="17">
    <location>
        <begin position="863"/>
        <end position="1116"/>
    </location>
</feature>
<feature type="transmembrane region" description="Helical" evidence="14">
    <location>
        <begin position="164"/>
        <end position="185"/>
    </location>
</feature>
<dbReference type="InterPro" id="IPR001610">
    <property type="entry name" value="PAC"/>
</dbReference>
<feature type="domain" description="PAC" evidence="16">
    <location>
        <begin position="509"/>
        <end position="560"/>
    </location>
</feature>
<keyword evidence="11 14" id="KW-1133">Transmembrane helix</keyword>
<dbReference type="eggNOG" id="COG5001">
    <property type="taxonomic scope" value="Bacteria"/>
</dbReference>
<dbReference type="EC" id="2.7.7.65" evidence="4"/>
<dbReference type="Gene3D" id="3.30.70.270">
    <property type="match status" value="1"/>
</dbReference>
<evidence type="ECO:0000259" key="15">
    <source>
        <dbReference type="PROSITE" id="PS50112"/>
    </source>
</evidence>